<name>A0A1Q5UJ29_9EURO</name>
<comment type="caution">
    <text evidence="2">The sequence shown here is derived from an EMBL/GenBank/DDBJ whole genome shotgun (WGS) entry which is preliminary data.</text>
</comment>
<evidence type="ECO:0000313" key="2">
    <source>
        <dbReference type="EMBL" id="OKP12463.1"/>
    </source>
</evidence>
<organism evidence="2 3">
    <name type="scientific">Penicillium subrubescens</name>
    <dbReference type="NCBI Taxonomy" id="1316194"/>
    <lineage>
        <taxon>Eukaryota</taxon>
        <taxon>Fungi</taxon>
        <taxon>Dikarya</taxon>
        <taxon>Ascomycota</taxon>
        <taxon>Pezizomycotina</taxon>
        <taxon>Eurotiomycetes</taxon>
        <taxon>Eurotiomycetidae</taxon>
        <taxon>Eurotiales</taxon>
        <taxon>Aspergillaceae</taxon>
        <taxon>Penicillium</taxon>
    </lineage>
</organism>
<evidence type="ECO:0000313" key="3">
    <source>
        <dbReference type="Proteomes" id="UP000186955"/>
    </source>
</evidence>
<dbReference type="AlphaFoldDB" id="A0A1Q5UJ29"/>
<dbReference type="EMBL" id="MNBE01000205">
    <property type="protein sequence ID" value="OKP12463.1"/>
    <property type="molecule type" value="Genomic_DNA"/>
</dbReference>
<reference evidence="2 3" key="1">
    <citation type="submission" date="2016-10" db="EMBL/GenBank/DDBJ databases">
        <title>Genome sequence of the ascomycete fungus Penicillium subrubescens.</title>
        <authorList>
            <person name="De Vries R.P."/>
            <person name="Peng M."/>
            <person name="Dilokpimol A."/>
            <person name="Hilden K."/>
            <person name="Makela M.R."/>
            <person name="Grigoriev I."/>
            <person name="Riley R."/>
            <person name="Granchi Z."/>
        </authorList>
    </citation>
    <scope>NUCLEOTIDE SEQUENCE [LARGE SCALE GENOMIC DNA]</scope>
    <source>
        <strain evidence="2 3">CBS 132785</strain>
    </source>
</reference>
<sequence>MGFCLLNRGTLELYQILHQSPLPLDVSDHHRFPNFRRLNISLSTLHGEIGIPVAHGRAANSSESHRSPRNPVEPALGPNQLPQPSVKEATRKQAAEDDIVNEK</sequence>
<feature type="compositionally biased region" description="Basic and acidic residues" evidence="1">
    <location>
        <begin position="88"/>
        <end position="103"/>
    </location>
</feature>
<accession>A0A1Q5UJ29</accession>
<keyword evidence="3" id="KW-1185">Reference proteome</keyword>
<evidence type="ECO:0000256" key="1">
    <source>
        <dbReference type="SAM" id="MobiDB-lite"/>
    </source>
</evidence>
<protein>
    <submittedName>
        <fullName evidence="2">Uncharacterized protein</fullName>
    </submittedName>
</protein>
<proteinExistence type="predicted"/>
<feature type="region of interest" description="Disordered" evidence="1">
    <location>
        <begin position="53"/>
        <end position="103"/>
    </location>
</feature>
<gene>
    <name evidence="2" type="ORF">PENSUB_1829</name>
</gene>
<dbReference type="Proteomes" id="UP000186955">
    <property type="component" value="Unassembled WGS sequence"/>
</dbReference>